<dbReference type="InterPro" id="IPR037175">
    <property type="entry name" value="KFase_sf"/>
</dbReference>
<proteinExistence type="predicted"/>
<dbReference type="InterPro" id="IPR007325">
    <property type="entry name" value="KFase/CYL"/>
</dbReference>
<evidence type="ECO:0000313" key="2">
    <source>
        <dbReference type="Proteomes" id="UP000824072"/>
    </source>
</evidence>
<dbReference type="GO" id="GO:0004061">
    <property type="term" value="F:arylformamidase activity"/>
    <property type="evidence" value="ECO:0007669"/>
    <property type="project" value="InterPro"/>
</dbReference>
<dbReference type="AlphaFoldDB" id="A0A9D1IDX0"/>
<name>A0A9D1IDX0_9FIRM</name>
<accession>A0A9D1IDX0</accession>
<protein>
    <submittedName>
        <fullName evidence="1">Cyclase family protein</fullName>
    </submittedName>
</protein>
<gene>
    <name evidence="1" type="ORF">IAB02_06385</name>
</gene>
<reference evidence="1" key="1">
    <citation type="submission" date="2020-10" db="EMBL/GenBank/DDBJ databases">
        <authorList>
            <person name="Gilroy R."/>
        </authorList>
    </citation>
    <scope>NUCLEOTIDE SEQUENCE</scope>
    <source>
        <strain evidence="1">ChiHcec3-11533</strain>
    </source>
</reference>
<dbReference type="GO" id="GO:0019441">
    <property type="term" value="P:L-tryptophan catabolic process to kynurenine"/>
    <property type="evidence" value="ECO:0007669"/>
    <property type="project" value="InterPro"/>
</dbReference>
<dbReference type="PANTHER" id="PTHR31118:SF12">
    <property type="entry name" value="CYCLASE-LIKE PROTEIN 2"/>
    <property type="match status" value="1"/>
</dbReference>
<dbReference type="Proteomes" id="UP000824072">
    <property type="component" value="Unassembled WGS sequence"/>
</dbReference>
<evidence type="ECO:0000313" key="1">
    <source>
        <dbReference type="EMBL" id="HIU34174.1"/>
    </source>
</evidence>
<comment type="caution">
    <text evidence="1">The sequence shown here is derived from an EMBL/GenBank/DDBJ whole genome shotgun (WGS) entry which is preliminary data.</text>
</comment>
<organism evidence="1 2">
    <name type="scientific">Candidatus Pullichristensenella excrementigallinarum</name>
    <dbReference type="NCBI Taxonomy" id="2840907"/>
    <lineage>
        <taxon>Bacteria</taxon>
        <taxon>Bacillati</taxon>
        <taxon>Bacillota</taxon>
        <taxon>Clostridia</taxon>
        <taxon>Candidatus Pullichristensenella</taxon>
    </lineage>
</organism>
<dbReference type="Gene3D" id="3.50.30.50">
    <property type="entry name" value="Putative cyclase"/>
    <property type="match status" value="2"/>
</dbReference>
<dbReference type="EMBL" id="DVMU01000142">
    <property type="protein sequence ID" value="HIU34174.1"/>
    <property type="molecule type" value="Genomic_DNA"/>
</dbReference>
<dbReference type="Pfam" id="PF04199">
    <property type="entry name" value="Cyclase"/>
    <property type="match status" value="1"/>
</dbReference>
<sequence>MDITRPVREGMAVYSEDEGFRVERLLRKPPGAYNLSRFTMGAHCGSHLDAPRHFLEHGATVEAAPLDLLNGRATVLRVCEKFRPESVPEGTKRLLLAGEFSGLSEPEAEILVRRGVRLLGVSTLSVADGAAEGPVHEILLSSGVWILENLALERVEAGEYRLMCLPLRLEGLEAAPVRAALMR</sequence>
<dbReference type="PANTHER" id="PTHR31118">
    <property type="entry name" value="CYCLASE-LIKE PROTEIN 2"/>
    <property type="match status" value="1"/>
</dbReference>
<reference evidence="1" key="2">
    <citation type="journal article" date="2021" name="PeerJ">
        <title>Extensive microbial diversity within the chicken gut microbiome revealed by metagenomics and culture.</title>
        <authorList>
            <person name="Gilroy R."/>
            <person name="Ravi A."/>
            <person name="Getino M."/>
            <person name="Pursley I."/>
            <person name="Horton D.L."/>
            <person name="Alikhan N.F."/>
            <person name="Baker D."/>
            <person name="Gharbi K."/>
            <person name="Hall N."/>
            <person name="Watson M."/>
            <person name="Adriaenssens E.M."/>
            <person name="Foster-Nyarko E."/>
            <person name="Jarju S."/>
            <person name="Secka A."/>
            <person name="Antonio M."/>
            <person name="Oren A."/>
            <person name="Chaudhuri R.R."/>
            <person name="La Ragione R."/>
            <person name="Hildebrand F."/>
            <person name="Pallen M.J."/>
        </authorList>
    </citation>
    <scope>NUCLEOTIDE SEQUENCE</scope>
    <source>
        <strain evidence="1">ChiHcec3-11533</strain>
    </source>
</reference>
<dbReference type="SUPFAM" id="SSF102198">
    <property type="entry name" value="Putative cyclase"/>
    <property type="match status" value="1"/>
</dbReference>